<dbReference type="SMART" id="SM00367">
    <property type="entry name" value="LRR_CC"/>
    <property type="match status" value="4"/>
</dbReference>
<protein>
    <submittedName>
        <fullName evidence="4">F-box and leucine-rich repeat protein 4</fullName>
    </submittedName>
</protein>
<feature type="domain" description="F-box" evidence="3">
    <location>
        <begin position="506"/>
        <end position="561"/>
    </location>
</feature>
<name>A0AAD5X0D5_9FUNG</name>
<dbReference type="Pfam" id="PF00646">
    <property type="entry name" value="F-box"/>
    <property type="match status" value="1"/>
</dbReference>
<dbReference type="InterPro" id="IPR036047">
    <property type="entry name" value="F-box-like_dom_sf"/>
</dbReference>
<gene>
    <name evidence="4" type="primary">FBXL4</name>
    <name evidence="4" type="ORF">HK097_010634</name>
</gene>
<feature type="region of interest" description="Disordered" evidence="2">
    <location>
        <begin position="366"/>
        <end position="468"/>
    </location>
</feature>
<accession>A0AAD5X0D5</accession>
<feature type="compositionally biased region" description="Acidic residues" evidence="2">
    <location>
        <begin position="137"/>
        <end position="148"/>
    </location>
</feature>
<evidence type="ECO:0000259" key="3">
    <source>
        <dbReference type="PROSITE" id="PS50181"/>
    </source>
</evidence>
<dbReference type="PANTHER" id="PTHR13318">
    <property type="entry name" value="PARTNER OF PAIRED, ISOFORM B-RELATED"/>
    <property type="match status" value="1"/>
</dbReference>
<proteinExistence type="predicted"/>
<feature type="coiled-coil region" evidence="1">
    <location>
        <begin position="760"/>
        <end position="787"/>
    </location>
</feature>
<dbReference type="GO" id="GO:0019005">
    <property type="term" value="C:SCF ubiquitin ligase complex"/>
    <property type="evidence" value="ECO:0007669"/>
    <property type="project" value="TreeGrafter"/>
</dbReference>
<feature type="compositionally biased region" description="Polar residues" evidence="2">
    <location>
        <begin position="410"/>
        <end position="420"/>
    </location>
</feature>
<evidence type="ECO:0000313" key="4">
    <source>
        <dbReference type="EMBL" id="KAJ3048377.1"/>
    </source>
</evidence>
<feature type="compositionally biased region" description="Low complexity" evidence="2">
    <location>
        <begin position="120"/>
        <end position="136"/>
    </location>
</feature>
<feature type="compositionally biased region" description="Low complexity" evidence="2">
    <location>
        <begin position="994"/>
        <end position="1005"/>
    </location>
</feature>
<evidence type="ECO:0000313" key="5">
    <source>
        <dbReference type="Proteomes" id="UP001212841"/>
    </source>
</evidence>
<feature type="compositionally biased region" description="Basic and acidic residues" evidence="2">
    <location>
        <begin position="172"/>
        <end position="183"/>
    </location>
</feature>
<dbReference type="EMBL" id="JADGJD010000802">
    <property type="protein sequence ID" value="KAJ3048377.1"/>
    <property type="molecule type" value="Genomic_DNA"/>
</dbReference>
<dbReference type="CDD" id="cd09917">
    <property type="entry name" value="F-box_SF"/>
    <property type="match status" value="1"/>
</dbReference>
<dbReference type="SUPFAM" id="SSF81383">
    <property type="entry name" value="F-box domain"/>
    <property type="match status" value="1"/>
</dbReference>
<feature type="region of interest" description="Disordered" evidence="2">
    <location>
        <begin position="990"/>
        <end position="1009"/>
    </location>
</feature>
<dbReference type="PROSITE" id="PS50181">
    <property type="entry name" value="FBOX"/>
    <property type="match status" value="1"/>
</dbReference>
<feature type="compositionally biased region" description="Low complexity" evidence="2">
    <location>
        <begin position="380"/>
        <end position="409"/>
    </location>
</feature>
<dbReference type="Proteomes" id="UP001212841">
    <property type="component" value="Unassembled WGS sequence"/>
</dbReference>
<keyword evidence="5" id="KW-1185">Reference proteome</keyword>
<feature type="region of interest" description="Disordered" evidence="2">
    <location>
        <begin position="951"/>
        <end position="981"/>
    </location>
</feature>
<feature type="region of interest" description="Disordered" evidence="2">
    <location>
        <begin position="832"/>
        <end position="854"/>
    </location>
</feature>
<organism evidence="4 5">
    <name type="scientific">Rhizophlyctis rosea</name>
    <dbReference type="NCBI Taxonomy" id="64517"/>
    <lineage>
        <taxon>Eukaryota</taxon>
        <taxon>Fungi</taxon>
        <taxon>Fungi incertae sedis</taxon>
        <taxon>Chytridiomycota</taxon>
        <taxon>Chytridiomycota incertae sedis</taxon>
        <taxon>Chytridiomycetes</taxon>
        <taxon>Rhizophlyctidales</taxon>
        <taxon>Rhizophlyctidaceae</taxon>
        <taxon>Rhizophlyctis</taxon>
    </lineage>
</organism>
<dbReference type="InterPro" id="IPR032675">
    <property type="entry name" value="LRR_dom_sf"/>
</dbReference>
<feature type="compositionally biased region" description="Basic residues" evidence="2">
    <location>
        <begin position="458"/>
        <end position="467"/>
    </location>
</feature>
<comment type="caution">
    <text evidence="4">The sequence shown here is derived from an EMBL/GenBank/DDBJ whole genome shotgun (WGS) entry which is preliminary data.</text>
</comment>
<feature type="compositionally biased region" description="Basic residues" evidence="2">
    <location>
        <begin position="63"/>
        <end position="76"/>
    </location>
</feature>
<keyword evidence="1" id="KW-0175">Coiled coil</keyword>
<dbReference type="Gene3D" id="3.80.10.10">
    <property type="entry name" value="Ribonuclease Inhibitor"/>
    <property type="match status" value="1"/>
</dbReference>
<dbReference type="AlphaFoldDB" id="A0AAD5X0D5"/>
<sequence>MAPTANTKGRGNETRTIYAGGEVVQKFENGVPLPLPPKPPVKMGFDQNGKEGPVAVQCAAGGGKKKGKVNKSFHPARRNEQKGNGKRSVGELSGTEGGGVKKKQKKNKKKKIRGKKKGNKVAPAPGAAAEDAVMAEASDDNESDELDHDDDHQADTQMLDTTPRDSTLYEPENAKSEVQKDLEEKDPRYKYEMDVLWRLNEIGLAEMSPKRAEKNAKFYLEAMNELQEEFEKKEKHQKARQSPWTLKKPNNESTATLIRHYSKAISRDLNLMMGAVKELAKDAKLFREHQRERGIRPDVPKYEPSMKYLRTVPVIEWQRHKRDISPHAMTWATQRNQETEEQKKARIAASGGEGCEKWLASLAAKQAAGDGGQKGKQVETPNGTGQTTPQPNGTDQTTTQPNGTDPTTQAVNLNGPSSTPMDVDQPGPSSTPMNVDQPGPSSTMGNDGQSEEPVLTKTRARRARRKALGQYHYGDKERREHLEWMQSVALLHKTARRVGCPNQRPQGYLDLLPIELLQKVLVYLPLPTLCKLRRLSAKWNRDDGWPALVTAPCFKPTWEIVDLTPYKLGKKRTRSVGLQYLIEKCGHMIKELKLHRLKMWQGVIDTNSLRAIVGKCPLLESLELPANESLQDRHFRRVTCRQTPEMALQNTSLRKLNIASNSQLTQSTIVHISYAFPNLTHLNINHCTKLMSKSFRMIPRFMPQLESLSVKGCLRFGDEGFYCVVGGCKNLRELYCDNTSVTRWTLGRVRPLLIARAAKMAEVEAAAKAAEEEDKATEDQLRKAARAAGAQREKVGEMIFSNMDEKWKQVKEKVVEEKEKIAALDAHLRARKTREQNARAAEDARKKKEKEDEDELRTGMFMLRQRELGLAFEERAAWAEKQKQKEAARQEREREKVQGQQAYMDEEIAAGHVVDDLQSEMEDNGEEVRRVHSNVVILDYDMDLDGGVNVGASTSSNPPQLLPTSTNLRKRKNTAPDEGPFAKKLRETMKNAANPQQTKNTTPQQTKDKIPTDEILPISVETADPPKRQKKTLKPPPVVIATENTVAIGLEVLSMSHLPHMKDEGFQDLALFPKLRDLTMWNMRGVTPEGAENFWLERMSARWHKAGKPGEGWGLKYCRESGADKKVFPSDAERL</sequence>
<dbReference type="SUPFAM" id="SSF52047">
    <property type="entry name" value="RNI-like"/>
    <property type="match status" value="1"/>
</dbReference>
<feature type="compositionally biased region" description="Basic and acidic residues" evidence="2">
    <location>
        <begin position="832"/>
        <end position="850"/>
    </location>
</feature>
<evidence type="ECO:0000256" key="1">
    <source>
        <dbReference type="SAM" id="Coils"/>
    </source>
</evidence>
<feature type="region of interest" description="Disordered" evidence="2">
    <location>
        <begin position="29"/>
        <end position="183"/>
    </location>
</feature>
<feature type="compositionally biased region" description="Basic residues" evidence="2">
    <location>
        <begin position="100"/>
        <end position="119"/>
    </location>
</feature>
<dbReference type="InterPro" id="IPR006553">
    <property type="entry name" value="Leu-rich_rpt_Cys-con_subtyp"/>
</dbReference>
<feature type="compositionally biased region" description="Polar residues" evidence="2">
    <location>
        <begin position="427"/>
        <end position="448"/>
    </location>
</feature>
<evidence type="ECO:0000256" key="2">
    <source>
        <dbReference type="SAM" id="MobiDB-lite"/>
    </source>
</evidence>
<dbReference type="InterPro" id="IPR001810">
    <property type="entry name" value="F-box_dom"/>
</dbReference>
<dbReference type="GO" id="GO:0031146">
    <property type="term" value="P:SCF-dependent proteasomal ubiquitin-dependent protein catabolic process"/>
    <property type="evidence" value="ECO:0007669"/>
    <property type="project" value="TreeGrafter"/>
</dbReference>
<reference evidence="4" key="1">
    <citation type="submission" date="2020-05" db="EMBL/GenBank/DDBJ databases">
        <title>Phylogenomic resolution of chytrid fungi.</title>
        <authorList>
            <person name="Stajich J.E."/>
            <person name="Amses K."/>
            <person name="Simmons R."/>
            <person name="Seto K."/>
            <person name="Myers J."/>
            <person name="Bonds A."/>
            <person name="Quandt C.A."/>
            <person name="Barry K."/>
            <person name="Liu P."/>
            <person name="Grigoriev I."/>
            <person name="Longcore J.E."/>
            <person name="James T.Y."/>
        </authorList>
    </citation>
    <scope>NUCLEOTIDE SEQUENCE</scope>
    <source>
        <strain evidence="4">JEL0318</strain>
    </source>
</reference>
<feature type="compositionally biased region" description="Polar residues" evidence="2">
    <location>
        <begin position="951"/>
        <end position="967"/>
    </location>
</feature>